<dbReference type="OrthoDB" id="85977at2157"/>
<sequence>MNATRTRLLVVLVAMVTMLTVAAAGGAVPGVLSDGSTGVENGESAAVDRPNDPTTEDTVGYVEGYWHDDELAVDERDDAVVEDDELEAVVYRSMARVEEIRGLTFDDEVPVEVISREEFQEQNDAVFTDVNGEERLQSNVNKEALFAVDRSTDATDEQEALYGGAVDGYYQPSTNQVVIVSDNPETPELDEVILGHELLHALQDQHFDLSSYDRETIDQDNAKNGLIEGDAVRVETEYEERCAAEWDCTLPDDAAMEPPELNWVLYTTVFQPYNDGPDYVDHLRGGDDWDGVDAAYDDPPASSSEVIRPGEDRTPVDIEVEDRSNDEWRQFEADGEVASETYGEAGLVAMFAGDAHDRNQPSVIDREEFFAEDLQGYDYDQPYTDGWAGDELVTYVTDEATETDDPAAAAEHAGYVWQTEWTSSEDSQQFVDGYLQLLDLHDAEAVDGHQDTYVIDDEFPGAYHVDRDGETVTIVRAPSVDELPNVDAGAAPEGEDTLEIEDADPEPSDDDVGAESDDGSDTIPGFGVPVAVAVVAIALFAVRVRNVGRKQP</sequence>
<dbReference type="AlphaFoldDB" id="A0A8J8Q8R9"/>
<feature type="compositionally biased region" description="Acidic residues" evidence="1">
    <location>
        <begin position="493"/>
        <end position="520"/>
    </location>
</feature>
<feature type="region of interest" description="Disordered" evidence="1">
    <location>
        <begin position="479"/>
        <end position="523"/>
    </location>
</feature>
<dbReference type="NCBIfam" id="NF038145">
    <property type="entry name" value="Hvo_1808_fam"/>
    <property type="match status" value="1"/>
</dbReference>
<name>A0A8J8Q8R9_9EURY</name>
<evidence type="ECO:0008006" key="5">
    <source>
        <dbReference type="Google" id="ProtNLM"/>
    </source>
</evidence>
<reference evidence="3" key="1">
    <citation type="submission" date="2017-11" db="EMBL/GenBank/DDBJ databases">
        <authorList>
            <person name="Kajale S.C."/>
            <person name="Sharma A."/>
        </authorList>
    </citation>
    <scope>NUCLEOTIDE SEQUENCE</scope>
    <source>
        <strain evidence="3">LS1_42</strain>
    </source>
</reference>
<keyword evidence="2" id="KW-0472">Membrane</keyword>
<feature type="transmembrane region" description="Helical" evidence="2">
    <location>
        <begin position="523"/>
        <end position="542"/>
    </location>
</feature>
<evidence type="ECO:0000256" key="2">
    <source>
        <dbReference type="SAM" id="Phobius"/>
    </source>
</evidence>
<evidence type="ECO:0000313" key="3">
    <source>
        <dbReference type="EMBL" id="TYL39944.1"/>
    </source>
</evidence>
<dbReference type="EMBL" id="PHNJ01000002">
    <property type="protein sequence ID" value="TYL39944.1"/>
    <property type="molecule type" value="Genomic_DNA"/>
</dbReference>
<organism evidence="3 4">
    <name type="scientific">Natronococcus pandeyae</name>
    <dbReference type="NCBI Taxonomy" id="2055836"/>
    <lineage>
        <taxon>Archaea</taxon>
        <taxon>Methanobacteriati</taxon>
        <taxon>Methanobacteriota</taxon>
        <taxon>Stenosarchaea group</taxon>
        <taxon>Halobacteria</taxon>
        <taxon>Halobacteriales</taxon>
        <taxon>Natrialbaceae</taxon>
        <taxon>Natronococcus</taxon>
    </lineage>
</organism>
<comment type="caution">
    <text evidence="3">The sequence shown here is derived from an EMBL/GenBank/DDBJ whole genome shotgun (WGS) entry which is preliminary data.</text>
</comment>
<evidence type="ECO:0000256" key="1">
    <source>
        <dbReference type="SAM" id="MobiDB-lite"/>
    </source>
</evidence>
<dbReference type="InterPro" id="IPR047792">
    <property type="entry name" value="Hvo_1808-like"/>
</dbReference>
<keyword evidence="2" id="KW-1133">Transmembrane helix</keyword>
<evidence type="ECO:0000313" key="4">
    <source>
        <dbReference type="Proteomes" id="UP000766904"/>
    </source>
</evidence>
<proteinExistence type="predicted"/>
<dbReference type="Proteomes" id="UP000766904">
    <property type="component" value="Unassembled WGS sequence"/>
</dbReference>
<keyword evidence="2" id="KW-0812">Transmembrane</keyword>
<keyword evidence="4" id="KW-1185">Reference proteome</keyword>
<protein>
    <recommendedName>
        <fullName evidence="5">PGF-CTERM sorting domain-containing protein</fullName>
    </recommendedName>
</protein>
<dbReference type="RefSeq" id="WP_148857076.1">
    <property type="nucleotide sequence ID" value="NZ_PHNJ01000002.1"/>
</dbReference>
<gene>
    <name evidence="3" type="ORF">CV102_06650</name>
</gene>
<accession>A0A8J8Q8R9</accession>